<evidence type="ECO:0000256" key="5">
    <source>
        <dbReference type="PIRSR" id="PIRSR015582-1"/>
    </source>
</evidence>
<keyword evidence="3 6" id="KW-0479">Metal-binding</keyword>
<evidence type="ECO:0000256" key="4">
    <source>
        <dbReference type="ARBA" id="ARBA00022842"/>
    </source>
</evidence>
<evidence type="ECO:0000256" key="3">
    <source>
        <dbReference type="ARBA" id="ARBA00022723"/>
    </source>
</evidence>
<proteinExistence type="inferred from homology"/>
<keyword evidence="4 6" id="KW-0460">Magnesium</keyword>
<dbReference type="AlphaFoldDB" id="A0A9Q9DEC6"/>
<dbReference type="Proteomes" id="UP001055460">
    <property type="component" value="Plasmid pB"/>
</dbReference>
<dbReference type="PANTHER" id="PTHR32308">
    <property type="entry name" value="LYASE BETA SUBUNIT, PUTATIVE (AFU_ORTHOLOGUE AFUA_4G13030)-RELATED"/>
    <property type="match status" value="1"/>
</dbReference>
<evidence type="ECO:0000256" key="1">
    <source>
        <dbReference type="ARBA" id="ARBA00001946"/>
    </source>
</evidence>
<sequence>MRLRSLLYVPASSAKFIAKAHERGADAIILDLEDSVAPDQKQAARDGLKDAVAQVARGGATVFVRVNSAPDLRMADAEAACRAGAFGLYVAKTRSPQELEDIAAHLAPVERQIGRPPVAFVPLLEDAGAVLDARAIARVSRVVGLAAGGEDIATSMGAEPLPDVLRLPKLMVHLAAKAEGKLSFGMLLTVADYRRLDALKAAAREAKAHGFDGASCVHPSVVPVLNASYSPSPERIAWAKSVIDAAKTAQADGRGAFVLNGTMVDAPIIERAHDVLEQAGDLD</sequence>
<dbReference type="GO" id="GO:0000287">
    <property type="term" value="F:magnesium ion binding"/>
    <property type="evidence" value="ECO:0007669"/>
    <property type="project" value="TreeGrafter"/>
</dbReference>
<dbReference type="PANTHER" id="PTHR32308:SF10">
    <property type="entry name" value="CITRATE LYASE SUBUNIT BETA"/>
    <property type="match status" value="1"/>
</dbReference>
<evidence type="ECO:0000256" key="6">
    <source>
        <dbReference type="PIRSR" id="PIRSR015582-2"/>
    </source>
</evidence>
<keyword evidence="8" id="KW-0456">Lyase</keyword>
<evidence type="ECO:0000313" key="8">
    <source>
        <dbReference type="EMBL" id="USJ28271.1"/>
    </source>
</evidence>
<feature type="domain" description="HpcH/HpaI aldolase/citrate lyase" evidence="7">
    <location>
        <begin position="4"/>
        <end position="219"/>
    </location>
</feature>
<dbReference type="GO" id="GO:0016829">
    <property type="term" value="F:lyase activity"/>
    <property type="evidence" value="ECO:0007669"/>
    <property type="project" value="UniProtKB-KW"/>
</dbReference>
<dbReference type="InterPro" id="IPR011206">
    <property type="entry name" value="Citrate_lyase_beta/mcl1/mcl2"/>
</dbReference>
<gene>
    <name evidence="8" type="ORF">NE863_30990</name>
</gene>
<dbReference type="GO" id="GO:0006107">
    <property type="term" value="P:oxaloacetate metabolic process"/>
    <property type="evidence" value="ECO:0007669"/>
    <property type="project" value="TreeGrafter"/>
</dbReference>
<dbReference type="InterPro" id="IPR040442">
    <property type="entry name" value="Pyrv_kinase-like_dom_sf"/>
</dbReference>
<organism evidence="8 9">
    <name type="scientific">Ensifer adhaerens</name>
    <name type="common">Sinorhizobium morelense</name>
    <dbReference type="NCBI Taxonomy" id="106592"/>
    <lineage>
        <taxon>Bacteria</taxon>
        <taxon>Pseudomonadati</taxon>
        <taxon>Pseudomonadota</taxon>
        <taxon>Alphaproteobacteria</taxon>
        <taxon>Hyphomicrobiales</taxon>
        <taxon>Rhizobiaceae</taxon>
        <taxon>Sinorhizobium/Ensifer group</taxon>
        <taxon>Ensifer</taxon>
    </lineage>
</organism>
<dbReference type="Pfam" id="PF03328">
    <property type="entry name" value="HpcH_HpaI"/>
    <property type="match status" value="1"/>
</dbReference>
<feature type="binding site" evidence="6">
    <location>
        <position position="125"/>
    </location>
    <ligand>
        <name>Mg(2+)</name>
        <dbReference type="ChEBI" id="CHEBI:18420"/>
    </ligand>
</feature>
<dbReference type="EMBL" id="CP098809">
    <property type="protein sequence ID" value="USJ28271.1"/>
    <property type="molecule type" value="Genomic_DNA"/>
</dbReference>
<feature type="binding site" evidence="6">
    <location>
        <position position="151"/>
    </location>
    <ligand>
        <name>Mg(2+)</name>
        <dbReference type="ChEBI" id="CHEBI:18420"/>
    </ligand>
</feature>
<protein>
    <submittedName>
        <fullName evidence="8">CoA ester lyase</fullName>
    </submittedName>
</protein>
<geneLocation type="plasmid" evidence="8 9">
    <name>pB</name>
</geneLocation>
<dbReference type="InterPro" id="IPR005000">
    <property type="entry name" value="Aldolase/citrate-lyase_domain"/>
</dbReference>
<dbReference type="RefSeq" id="WP_113079331.1">
    <property type="nucleotide sequence ID" value="NZ_CP098809.1"/>
</dbReference>
<comment type="cofactor">
    <cofactor evidence="1">
        <name>Mg(2+)</name>
        <dbReference type="ChEBI" id="CHEBI:18420"/>
    </cofactor>
</comment>
<evidence type="ECO:0000259" key="7">
    <source>
        <dbReference type="Pfam" id="PF03328"/>
    </source>
</evidence>
<feature type="binding site" evidence="5">
    <location>
        <position position="125"/>
    </location>
    <ligand>
        <name>substrate</name>
    </ligand>
</feature>
<reference evidence="8" key="1">
    <citation type="submission" date="2022-06" db="EMBL/GenBank/DDBJ databases">
        <title>Physiological and biochemical characterization and genomic elucidation of a strain of the genus Ensifer adhaerens M8 that combines arsenic oxidation and chromium reduction.</title>
        <authorList>
            <person name="Li X."/>
            <person name="Yu c."/>
        </authorList>
    </citation>
    <scope>NUCLEOTIDE SEQUENCE</scope>
    <source>
        <strain evidence="8">M8</strain>
        <plasmid evidence="8">pB</plasmid>
    </source>
</reference>
<evidence type="ECO:0000313" key="9">
    <source>
        <dbReference type="Proteomes" id="UP001055460"/>
    </source>
</evidence>
<dbReference type="Gene3D" id="3.20.20.60">
    <property type="entry name" value="Phosphoenolpyruvate-binding domains"/>
    <property type="match status" value="1"/>
</dbReference>
<name>A0A9Q9DEC6_ENSAD</name>
<accession>A0A9Q9DEC6</accession>
<dbReference type="InterPro" id="IPR015813">
    <property type="entry name" value="Pyrv/PenolPyrv_kinase-like_dom"/>
</dbReference>
<comment type="similarity">
    <text evidence="2">Belongs to the HpcH/HpaI aldolase family.</text>
</comment>
<dbReference type="SUPFAM" id="SSF51621">
    <property type="entry name" value="Phosphoenolpyruvate/pyruvate domain"/>
    <property type="match status" value="1"/>
</dbReference>
<keyword evidence="8" id="KW-0614">Plasmid</keyword>
<evidence type="ECO:0000256" key="2">
    <source>
        <dbReference type="ARBA" id="ARBA00005568"/>
    </source>
</evidence>
<dbReference type="PIRSF" id="PIRSF015582">
    <property type="entry name" value="Cit_lyase_B"/>
    <property type="match status" value="1"/>
</dbReference>
<feature type="binding site" evidence="5">
    <location>
        <position position="65"/>
    </location>
    <ligand>
        <name>substrate</name>
    </ligand>
</feature>